<name>A0A8D9ECC3_9HEMI</name>
<dbReference type="PANTHER" id="PTHR21650:SF4">
    <property type="entry name" value="MEMBRALIN"/>
    <property type="match status" value="1"/>
</dbReference>
<dbReference type="GO" id="GO:0034976">
    <property type="term" value="P:response to endoplasmic reticulum stress"/>
    <property type="evidence" value="ECO:0007669"/>
    <property type="project" value="TreeGrafter"/>
</dbReference>
<feature type="transmembrane region" description="Helical" evidence="2">
    <location>
        <begin position="58"/>
        <end position="76"/>
    </location>
</feature>
<dbReference type="InterPro" id="IPR019144">
    <property type="entry name" value="Membralin"/>
</dbReference>
<reference evidence="3" key="1">
    <citation type="submission" date="2021-05" db="EMBL/GenBank/DDBJ databases">
        <authorList>
            <person name="Alioto T."/>
            <person name="Alioto T."/>
            <person name="Gomez Garrido J."/>
        </authorList>
    </citation>
    <scope>NUCLEOTIDE SEQUENCE</scope>
</reference>
<evidence type="ECO:0000256" key="1">
    <source>
        <dbReference type="SAM" id="MobiDB-lite"/>
    </source>
</evidence>
<dbReference type="GO" id="GO:1904294">
    <property type="term" value="P:positive regulation of ERAD pathway"/>
    <property type="evidence" value="ECO:0007669"/>
    <property type="project" value="TreeGrafter"/>
</dbReference>
<feature type="region of interest" description="Disordered" evidence="1">
    <location>
        <begin position="681"/>
        <end position="701"/>
    </location>
</feature>
<dbReference type="GO" id="GO:0005783">
    <property type="term" value="C:endoplasmic reticulum"/>
    <property type="evidence" value="ECO:0007669"/>
    <property type="project" value="TreeGrafter"/>
</dbReference>
<sequence length="701" mass="79306">MDVPAQDTFNLENNNVRHARNPLMNARDRLFHALFFKASLSYARTFSKPVRRFIEFSLLLWAISFLFILAYIHVVFSHSPSNCLSHIKDSWPRDGILRVEILRGGGGPDYTIENSYARELKIKRRRLKDYQGEDDGDLELSKMFDYSWAPNLESSHSDTPSKKKDSSAVGLLSAAMSMFRTSLSYEDAFKWASSTTTTTTSTPSPTATSETVNSSSEPESPADNSTSSTSAVSPEGAADSTSMEAAVPLSSELQVYPNSSITGDQNLSVVSSTVVDNIIQPLKDKATEVEKLVRSVWPEGEYMVEYSLEHGFLRLYPGTRVRLNIPVMIVTLDPSKDSCFGDAFSRFVLDELLGYDDILMASIKTLAESEDNKGYLRNVVTGEHYRFVSMWMGRGSYVIAFLIMLVFTVSISMLLRYSHHQVFVFIVDLLQMLEFNVTVTFPAAPLLTVILALVGMEAIMSEFFSDTSTAFYIILIVWLADQYDAICCHTVITKRHWLRFFYLYHYFFYAYHYRFNGQYSGLTLLTSWLFILHSKLYFYHHYELPLILRTAHLRQAVLRAQELENLSQQATPPDEDEGADPPGPGEELVNNRLLDNRALMVPHLRPFRITNLLNRRRYFPSWFPSTLRRRTVITREENNNVGDAGAGPPDTVERLSLTDRLLNQLFFGFSNSETNRTVTAARPVAGDGTSSSVPESQNAST</sequence>
<keyword evidence="2" id="KW-1133">Transmembrane helix</keyword>
<organism evidence="3">
    <name type="scientific">Cacopsylla melanoneura</name>
    <dbReference type="NCBI Taxonomy" id="428564"/>
    <lineage>
        <taxon>Eukaryota</taxon>
        <taxon>Metazoa</taxon>
        <taxon>Ecdysozoa</taxon>
        <taxon>Arthropoda</taxon>
        <taxon>Hexapoda</taxon>
        <taxon>Insecta</taxon>
        <taxon>Pterygota</taxon>
        <taxon>Neoptera</taxon>
        <taxon>Paraneoptera</taxon>
        <taxon>Hemiptera</taxon>
        <taxon>Sternorrhyncha</taxon>
        <taxon>Psylloidea</taxon>
        <taxon>Psyllidae</taxon>
        <taxon>Psyllinae</taxon>
        <taxon>Cacopsylla</taxon>
    </lineage>
</organism>
<feature type="transmembrane region" description="Helical" evidence="2">
    <location>
        <begin position="435"/>
        <end position="456"/>
    </location>
</feature>
<keyword evidence="2" id="KW-0472">Membrane</keyword>
<feature type="region of interest" description="Disordered" evidence="1">
    <location>
        <begin position="566"/>
        <end position="586"/>
    </location>
</feature>
<feature type="transmembrane region" description="Helical" evidence="2">
    <location>
        <begin position="395"/>
        <end position="415"/>
    </location>
</feature>
<dbReference type="EMBL" id="HBUF01518669">
    <property type="protein sequence ID" value="CAG6748362.1"/>
    <property type="molecule type" value="Transcribed_RNA"/>
</dbReference>
<evidence type="ECO:0000313" key="3">
    <source>
        <dbReference type="EMBL" id="CAG6748362.1"/>
    </source>
</evidence>
<evidence type="ECO:0000256" key="2">
    <source>
        <dbReference type="SAM" id="Phobius"/>
    </source>
</evidence>
<feature type="compositionally biased region" description="Polar residues" evidence="1">
    <location>
        <begin position="210"/>
        <end position="232"/>
    </location>
</feature>
<keyword evidence="2" id="KW-0812">Transmembrane</keyword>
<feature type="region of interest" description="Disordered" evidence="1">
    <location>
        <begin position="195"/>
        <end position="244"/>
    </location>
</feature>
<protein>
    <submittedName>
        <fullName evidence="3">Membralin</fullName>
    </submittedName>
</protein>
<accession>A0A8D9ECC3</accession>
<dbReference type="PANTHER" id="PTHR21650">
    <property type="entry name" value="MEMBRALIN/KINETOCHORE PROTEIN NUF2"/>
    <property type="match status" value="1"/>
</dbReference>
<proteinExistence type="predicted"/>
<dbReference type="AlphaFoldDB" id="A0A8D9ECC3"/>
<dbReference type="Pfam" id="PF09746">
    <property type="entry name" value="Membralin"/>
    <property type="match status" value="1"/>
</dbReference>
<feature type="compositionally biased region" description="Polar residues" evidence="1">
    <location>
        <begin position="688"/>
        <end position="701"/>
    </location>
</feature>
<feature type="compositionally biased region" description="Low complexity" evidence="1">
    <location>
        <begin position="195"/>
        <end position="209"/>
    </location>
</feature>